<evidence type="ECO:0000256" key="13">
    <source>
        <dbReference type="ARBA" id="ARBA00023180"/>
    </source>
</evidence>
<dbReference type="AlphaFoldDB" id="A0AAV3QMN9"/>
<feature type="domain" description="Protein kinase" evidence="18">
    <location>
        <begin position="360"/>
        <end position="644"/>
    </location>
</feature>
<dbReference type="SUPFAM" id="SSF56112">
    <property type="entry name" value="Protein kinase-like (PK-like)"/>
    <property type="match status" value="1"/>
</dbReference>
<dbReference type="SUPFAM" id="SSF49870">
    <property type="entry name" value="Osmotin, thaumatin-like protein"/>
    <property type="match status" value="1"/>
</dbReference>
<proteinExistence type="predicted"/>
<dbReference type="PANTHER" id="PTHR27002:SF1050">
    <property type="entry name" value="CYSTEINE-RICH RECEPTOR-LIKE PROTEIN KINASE 5"/>
    <property type="match status" value="1"/>
</dbReference>
<dbReference type="CDD" id="cd09218">
    <property type="entry name" value="TLP-PA"/>
    <property type="match status" value="1"/>
</dbReference>
<keyword evidence="5 17" id="KW-0732">Signal</keyword>
<dbReference type="PROSITE" id="PS51367">
    <property type="entry name" value="THAUMATIN_2"/>
    <property type="match status" value="1"/>
</dbReference>
<name>A0AAV3QMN9_LITER</name>
<dbReference type="InterPro" id="IPR001938">
    <property type="entry name" value="Thaumatin"/>
</dbReference>
<dbReference type="Pfam" id="PF00314">
    <property type="entry name" value="Thaumatin"/>
    <property type="match status" value="1"/>
</dbReference>
<evidence type="ECO:0000313" key="20">
    <source>
        <dbReference type="Proteomes" id="UP001454036"/>
    </source>
</evidence>
<keyword evidence="20" id="KW-1185">Reference proteome</keyword>
<accession>A0AAV3QMN9</accession>
<feature type="signal peptide" evidence="17">
    <location>
        <begin position="1"/>
        <end position="26"/>
    </location>
</feature>
<evidence type="ECO:0000256" key="8">
    <source>
        <dbReference type="ARBA" id="ARBA00022777"/>
    </source>
</evidence>
<dbReference type="Gene3D" id="2.60.110.10">
    <property type="entry name" value="Thaumatin"/>
    <property type="match status" value="1"/>
</dbReference>
<keyword evidence="10 16" id="KW-1133">Transmembrane helix</keyword>
<gene>
    <name evidence="19" type="ORF">LIER_19607</name>
</gene>
<dbReference type="GO" id="GO:0004674">
    <property type="term" value="F:protein serine/threonine kinase activity"/>
    <property type="evidence" value="ECO:0007669"/>
    <property type="project" value="UniProtKB-KW"/>
</dbReference>
<dbReference type="Proteomes" id="UP001454036">
    <property type="component" value="Unassembled WGS sequence"/>
</dbReference>
<protein>
    <submittedName>
        <fullName evidence="19">Transmembrane signal receptor</fullName>
    </submittedName>
</protein>
<dbReference type="GO" id="GO:0005524">
    <property type="term" value="F:ATP binding"/>
    <property type="evidence" value="ECO:0007669"/>
    <property type="project" value="UniProtKB-UniRule"/>
</dbReference>
<dbReference type="InterPro" id="IPR008271">
    <property type="entry name" value="Ser/Thr_kinase_AS"/>
</dbReference>
<keyword evidence="6" id="KW-0677">Repeat</keyword>
<dbReference type="FunFam" id="3.30.200.20:FF:000727">
    <property type="entry name" value="Cysteine-rich RLK (RECEPTOR-like protein kinase) 23"/>
    <property type="match status" value="1"/>
</dbReference>
<dbReference type="Pfam" id="PF07714">
    <property type="entry name" value="PK_Tyr_Ser-Thr"/>
    <property type="match status" value="1"/>
</dbReference>
<comment type="subcellular location">
    <subcellularLocation>
        <location evidence="1">Membrane</location>
        <topology evidence="1">Single-pass membrane protein</topology>
    </subcellularLocation>
</comment>
<evidence type="ECO:0000256" key="10">
    <source>
        <dbReference type="ARBA" id="ARBA00022989"/>
    </source>
</evidence>
<evidence type="ECO:0000256" key="5">
    <source>
        <dbReference type="ARBA" id="ARBA00022729"/>
    </source>
</evidence>
<keyword evidence="4 16" id="KW-0812">Transmembrane</keyword>
<dbReference type="CDD" id="cd14066">
    <property type="entry name" value="STKc_IRAK"/>
    <property type="match status" value="1"/>
</dbReference>
<feature type="binding site" evidence="14">
    <location>
        <position position="388"/>
    </location>
    <ligand>
        <name>ATP</name>
        <dbReference type="ChEBI" id="CHEBI:30616"/>
    </ligand>
</feature>
<evidence type="ECO:0000256" key="15">
    <source>
        <dbReference type="SAM" id="MobiDB-lite"/>
    </source>
</evidence>
<evidence type="ECO:0000256" key="6">
    <source>
        <dbReference type="ARBA" id="ARBA00022737"/>
    </source>
</evidence>
<dbReference type="SMART" id="SM00205">
    <property type="entry name" value="THN"/>
    <property type="match status" value="1"/>
</dbReference>
<dbReference type="Gene3D" id="1.10.510.10">
    <property type="entry name" value="Transferase(Phosphotransferase) domain 1"/>
    <property type="match status" value="1"/>
</dbReference>
<evidence type="ECO:0000256" key="7">
    <source>
        <dbReference type="ARBA" id="ARBA00022741"/>
    </source>
</evidence>
<dbReference type="PROSITE" id="PS00108">
    <property type="entry name" value="PROTEIN_KINASE_ST"/>
    <property type="match status" value="1"/>
</dbReference>
<keyword evidence="9 14" id="KW-0067">ATP-binding</keyword>
<evidence type="ECO:0000256" key="9">
    <source>
        <dbReference type="ARBA" id="ARBA00022840"/>
    </source>
</evidence>
<sequence length="675" mass="73579">MISMAQFFPLLLLLSISISFIPGIYSASNFTLMNNCSDTVWPGIFSSGTVPLPTSRFGLEKGESRVIEVPNSWAGRVWGRTNCSENSSGYFSCITGDCGSGRIACSSGSTNASTLVEFSLNGTNNMDFYDVSLLDGYNLPVIVSPQSECASIGCTSDLNGVCPSELQVVSSGGGVVACVSTCDAFDQDQYCCRGAYNSPSTCNPTSYSELFKDSCPTAYSYAYDDVNTTFSCPAGADYVILFCPFSINSTTSAARSPPPPPPPDSFTLPTTPRSPPPPAQGPTGSAGKGGFPATAVVAIVVASIFAIISFTYAFCFVRRKAKRKHNLTKEASGNVDENEILEAESLQYDLSYIKASTNDFSADNKIGQGGFGEVFKGTLNNGQLVAVKRLSKSSGQGEQEFKNEVQVVAKLQHRNLVRLLGYCLEKEEKILIYEYVPNESLDFILFDQNKQQSLDWSTRYKIIRGAARGILYLHEDSRLRIIHRDIKASNVLLDKDMNAKISDFGLARIVGFDESQGNTKRVVGTFGYMSPEYIAHGHYSVKSDVFSFGVLVLEIVSGKKNNRFYQSSEHLLSYAWKLWMEGKPLDLVDPALVDSFNRNDATRCIHMGLLCVQEDVNERPTMASVVLMLSSSSMTLPIPHQPAFFLQGAVIPVSNQSDPVESSANEVSISELYPR</sequence>
<keyword evidence="13" id="KW-0325">Glycoprotein</keyword>
<feature type="chain" id="PRO_5043696830" evidence="17">
    <location>
        <begin position="27"/>
        <end position="675"/>
    </location>
</feature>
<dbReference type="PROSITE" id="PS00316">
    <property type="entry name" value="THAUMATIN_1"/>
    <property type="match status" value="1"/>
</dbReference>
<dbReference type="GO" id="GO:0006950">
    <property type="term" value="P:response to stress"/>
    <property type="evidence" value="ECO:0007669"/>
    <property type="project" value="UniProtKB-ARBA"/>
</dbReference>
<evidence type="ECO:0000256" key="4">
    <source>
        <dbReference type="ARBA" id="ARBA00022692"/>
    </source>
</evidence>
<dbReference type="InterPro" id="IPR037176">
    <property type="entry name" value="Osmotin/thaumatin-like_sf"/>
</dbReference>
<dbReference type="GO" id="GO:0005886">
    <property type="term" value="C:plasma membrane"/>
    <property type="evidence" value="ECO:0007669"/>
    <property type="project" value="TreeGrafter"/>
</dbReference>
<keyword evidence="3" id="KW-0808">Transferase</keyword>
<dbReference type="PROSITE" id="PS50011">
    <property type="entry name" value="PROTEIN_KINASE_DOM"/>
    <property type="match status" value="1"/>
</dbReference>
<dbReference type="InterPro" id="IPR017949">
    <property type="entry name" value="Thaumatin_CS"/>
</dbReference>
<reference evidence="19 20" key="1">
    <citation type="submission" date="2024-01" db="EMBL/GenBank/DDBJ databases">
        <title>The complete chloroplast genome sequence of Lithospermum erythrorhizon: insights into the phylogenetic relationship among Boraginaceae species and the maternal lineages of purple gromwells.</title>
        <authorList>
            <person name="Okada T."/>
            <person name="Watanabe K."/>
        </authorList>
    </citation>
    <scope>NUCLEOTIDE SEQUENCE [LARGE SCALE GENOMIC DNA]</scope>
</reference>
<dbReference type="InterPro" id="IPR017441">
    <property type="entry name" value="Protein_kinase_ATP_BS"/>
</dbReference>
<dbReference type="Gene3D" id="3.30.200.20">
    <property type="entry name" value="Phosphorylase Kinase, domain 1"/>
    <property type="match status" value="1"/>
</dbReference>
<evidence type="ECO:0000256" key="1">
    <source>
        <dbReference type="ARBA" id="ARBA00004167"/>
    </source>
</evidence>
<dbReference type="InterPro" id="IPR001245">
    <property type="entry name" value="Ser-Thr/Tyr_kinase_cat_dom"/>
</dbReference>
<evidence type="ECO:0000256" key="12">
    <source>
        <dbReference type="ARBA" id="ARBA00023170"/>
    </source>
</evidence>
<evidence type="ECO:0000256" key="11">
    <source>
        <dbReference type="ARBA" id="ARBA00023136"/>
    </source>
</evidence>
<feature type="transmembrane region" description="Helical" evidence="16">
    <location>
        <begin position="295"/>
        <end position="317"/>
    </location>
</feature>
<dbReference type="PROSITE" id="PS00107">
    <property type="entry name" value="PROTEIN_KINASE_ATP"/>
    <property type="match status" value="1"/>
</dbReference>
<dbReference type="InterPro" id="IPR000719">
    <property type="entry name" value="Prot_kinase_dom"/>
</dbReference>
<dbReference type="PRINTS" id="PR00347">
    <property type="entry name" value="THAUMATIN"/>
</dbReference>
<evidence type="ECO:0000259" key="18">
    <source>
        <dbReference type="PROSITE" id="PS50011"/>
    </source>
</evidence>
<dbReference type="EMBL" id="BAABME010004866">
    <property type="protein sequence ID" value="GAA0163833.1"/>
    <property type="molecule type" value="Genomic_DNA"/>
</dbReference>
<dbReference type="FunFam" id="1.10.510.10:FF:000129">
    <property type="entry name" value="cysteine-rich receptor-like protein kinase 10"/>
    <property type="match status" value="1"/>
</dbReference>
<keyword evidence="2" id="KW-0723">Serine/threonine-protein kinase</keyword>
<dbReference type="InterPro" id="IPR011009">
    <property type="entry name" value="Kinase-like_dom_sf"/>
</dbReference>
<evidence type="ECO:0000256" key="3">
    <source>
        <dbReference type="ARBA" id="ARBA00022679"/>
    </source>
</evidence>
<feature type="region of interest" description="Disordered" evidence="15">
    <location>
        <begin position="252"/>
        <end position="287"/>
    </location>
</feature>
<keyword evidence="7 14" id="KW-0547">Nucleotide-binding</keyword>
<evidence type="ECO:0000256" key="16">
    <source>
        <dbReference type="SAM" id="Phobius"/>
    </source>
</evidence>
<dbReference type="FunFam" id="2.60.110.10:FF:000004">
    <property type="entry name" value="THAUMATIN-LIKE PROTEIN 1"/>
    <property type="match status" value="1"/>
</dbReference>
<keyword evidence="11 16" id="KW-0472">Membrane</keyword>
<evidence type="ECO:0000256" key="17">
    <source>
        <dbReference type="SAM" id="SignalP"/>
    </source>
</evidence>
<dbReference type="SMART" id="SM00220">
    <property type="entry name" value="S_TKc"/>
    <property type="match status" value="1"/>
</dbReference>
<keyword evidence="12 19" id="KW-0675">Receptor</keyword>
<evidence type="ECO:0000256" key="14">
    <source>
        <dbReference type="PROSITE-ProRule" id="PRU10141"/>
    </source>
</evidence>
<evidence type="ECO:0000256" key="2">
    <source>
        <dbReference type="ARBA" id="ARBA00022527"/>
    </source>
</evidence>
<keyword evidence="8" id="KW-0418">Kinase</keyword>
<organism evidence="19 20">
    <name type="scientific">Lithospermum erythrorhizon</name>
    <name type="common">Purple gromwell</name>
    <name type="synonym">Lithospermum officinale var. erythrorhizon</name>
    <dbReference type="NCBI Taxonomy" id="34254"/>
    <lineage>
        <taxon>Eukaryota</taxon>
        <taxon>Viridiplantae</taxon>
        <taxon>Streptophyta</taxon>
        <taxon>Embryophyta</taxon>
        <taxon>Tracheophyta</taxon>
        <taxon>Spermatophyta</taxon>
        <taxon>Magnoliopsida</taxon>
        <taxon>eudicotyledons</taxon>
        <taxon>Gunneridae</taxon>
        <taxon>Pentapetalae</taxon>
        <taxon>asterids</taxon>
        <taxon>lamiids</taxon>
        <taxon>Boraginales</taxon>
        <taxon>Boraginaceae</taxon>
        <taxon>Boraginoideae</taxon>
        <taxon>Lithospermeae</taxon>
        <taxon>Lithospermum</taxon>
    </lineage>
</organism>
<comment type="caution">
    <text evidence="19">The sequence shown here is derived from an EMBL/GenBank/DDBJ whole genome shotgun (WGS) entry which is preliminary data.</text>
</comment>
<dbReference type="PANTHER" id="PTHR27002">
    <property type="entry name" value="RECEPTOR-LIKE SERINE/THREONINE-PROTEIN KINASE SD1-8"/>
    <property type="match status" value="1"/>
</dbReference>
<evidence type="ECO:0000313" key="19">
    <source>
        <dbReference type="EMBL" id="GAA0163833.1"/>
    </source>
</evidence>